<evidence type="ECO:0000313" key="3">
    <source>
        <dbReference type="Proteomes" id="UP001172778"/>
    </source>
</evidence>
<comment type="caution">
    <text evidence="2">The sequence shown here is derived from an EMBL/GenBank/DDBJ whole genome shotgun (WGS) entry which is preliminary data.</text>
</comment>
<sequence length="255" mass="28833">MKTVVVVGDKFEEFAARQQNVITLRELEKKVWEPDGPAYEKVIVGQGVCRHRLSTLKDVLSTSHADKAPALLNLDQINDQVNPQQQRAVHKVKAENVLISMPRQRDELTYVSKLAIHDAAELLSDHMTGQHVQGMVLTEAARQMMLSVAELYLLLPEERNQRYFVLNEVSSRYHQFAFPIDTEVVLTVLSQERKASGALCVQISVRFMQQDVELAEVGIRYAAYDKHFIAEREHTMAASRLAAYLDSSSRLAEAS</sequence>
<proteinExistence type="predicted"/>
<accession>A0ABT7E2Z6</accession>
<feature type="domain" description="A-factor biosynthesis hotdog" evidence="1">
    <location>
        <begin position="88"/>
        <end position="217"/>
    </location>
</feature>
<dbReference type="RefSeq" id="WP_284102999.1">
    <property type="nucleotide sequence ID" value="NZ_JARRAF010000046.1"/>
</dbReference>
<reference evidence="2" key="1">
    <citation type="submission" date="2023-03" db="EMBL/GenBank/DDBJ databases">
        <title>Chitinimonas shenzhenensis gen. nov., sp. nov., a novel member of family Burkholderiaceae isolated from activated sludge collected in Shen Zhen, China.</title>
        <authorList>
            <person name="Wang X."/>
        </authorList>
    </citation>
    <scope>NUCLEOTIDE SEQUENCE</scope>
    <source>
        <strain evidence="2">DQS-5</strain>
    </source>
</reference>
<dbReference type="Proteomes" id="UP001172778">
    <property type="component" value="Unassembled WGS sequence"/>
</dbReference>
<name>A0ABT7E2Z6_9NEIS</name>
<dbReference type="Pfam" id="PF03756">
    <property type="entry name" value="AfsA"/>
    <property type="match status" value="1"/>
</dbReference>
<organism evidence="2 3">
    <name type="scientific">Parachitinimonas caeni</name>
    <dbReference type="NCBI Taxonomy" id="3031301"/>
    <lineage>
        <taxon>Bacteria</taxon>
        <taxon>Pseudomonadati</taxon>
        <taxon>Pseudomonadota</taxon>
        <taxon>Betaproteobacteria</taxon>
        <taxon>Neisseriales</taxon>
        <taxon>Chitinibacteraceae</taxon>
        <taxon>Parachitinimonas</taxon>
    </lineage>
</organism>
<protein>
    <submittedName>
        <fullName evidence="2">AfsA-related hotdog domain-containing protein</fullName>
    </submittedName>
</protein>
<dbReference type="InterPro" id="IPR005509">
    <property type="entry name" value="AfsA_hotdog_dom"/>
</dbReference>
<gene>
    <name evidence="2" type="ORF">PZA18_21785</name>
</gene>
<keyword evidence="3" id="KW-1185">Reference proteome</keyword>
<evidence type="ECO:0000259" key="1">
    <source>
        <dbReference type="Pfam" id="PF03756"/>
    </source>
</evidence>
<dbReference type="EMBL" id="JARRAF010000046">
    <property type="protein sequence ID" value="MDK2126680.1"/>
    <property type="molecule type" value="Genomic_DNA"/>
</dbReference>
<evidence type="ECO:0000313" key="2">
    <source>
        <dbReference type="EMBL" id="MDK2126680.1"/>
    </source>
</evidence>